<protein>
    <submittedName>
        <fullName evidence="1 3">Uncharacterized protein</fullName>
    </submittedName>
</protein>
<organism evidence="3">
    <name type="scientific">Schistosoma curassoni</name>
    <dbReference type="NCBI Taxonomy" id="6186"/>
    <lineage>
        <taxon>Eukaryota</taxon>
        <taxon>Metazoa</taxon>
        <taxon>Spiralia</taxon>
        <taxon>Lophotrochozoa</taxon>
        <taxon>Platyhelminthes</taxon>
        <taxon>Trematoda</taxon>
        <taxon>Digenea</taxon>
        <taxon>Strigeidida</taxon>
        <taxon>Schistosomatoidea</taxon>
        <taxon>Schistosomatidae</taxon>
        <taxon>Schistosoma</taxon>
    </lineage>
</organism>
<reference evidence="3" key="1">
    <citation type="submission" date="2016-06" db="UniProtKB">
        <authorList>
            <consortium name="WormBaseParasite"/>
        </authorList>
    </citation>
    <scope>IDENTIFICATION</scope>
</reference>
<proteinExistence type="predicted"/>
<evidence type="ECO:0000313" key="2">
    <source>
        <dbReference type="Proteomes" id="UP000279833"/>
    </source>
</evidence>
<evidence type="ECO:0000313" key="1">
    <source>
        <dbReference type="EMBL" id="VDP76062.1"/>
    </source>
</evidence>
<gene>
    <name evidence="1" type="ORF">SCUD_LOCUS21642</name>
</gene>
<dbReference type="Proteomes" id="UP000279833">
    <property type="component" value="Unassembled WGS sequence"/>
</dbReference>
<name>A0A183L2T8_9TREM</name>
<dbReference type="AlphaFoldDB" id="A0A183L2T8"/>
<dbReference type="WBParaSite" id="SCUD_0002164501-mRNA-1">
    <property type="protein sequence ID" value="SCUD_0002164501-mRNA-1"/>
    <property type="gene ID" value="SCUD_0002164501"/>
</dbReference>
<dbReference type="EMBL" id="UZAK01047018">
    <property type="protein sequence ID" value="VDP76062.1"/>
    <property type="molecule type" value="Genomic_DNA"/>
</dbReference>
<evidence type="ECO:0000313" key="3">
    <source>
        <dbReference type="WBParaSite" id="SCUD_0002164501-mRNA-1"/>
    </source>
</evidence>
<sequence length="66" mass="8030">MYLSQLRLEFYNDYTIHHQYAQVHDDDDDDVMDIQTMMLMMIDKQNLIAFDKSIQMDQSQHLLMLM</sequence>
<keyword evidence="2" id="KW-1185">Reference proteome</keyword>
<reference evidence="1 2" key="2">
    <citation type="submission" date="2018-11" db="EMBL/GenBank/DDBJ databases">
        <authorList>
            <consortium name="Pathogen Informatics"/>
        </authorList>
    </citation>
    <scope>NUCLEOTIDE SEQUENCE [LARGE SCALE GENOMIC DNA]</scope>
    <source>
        <strain evidence="1">Dakar</strain>
        <strain evidence="2">Dakar, Senegal</strain>
    </source>
</reference>
<accession>A0A183L2T8</accession>